<reference evidence="1 2" key="1">
    <citation type="submission" date="2023-05" db="EMBL/GenBank/DDBJ databases">
        <title>Comparative genomics reveals the evidence of polycyclic aromatic hydrocarbons degradation in moderately halophilic genus Pontibacillus.</title>
        <authorList>
            <person name="Yang H."/>
            <person name="Qian Z."/>
        </authorList>
    </citation>
    <scope>NUCLEOTIDE SEQUENCE [LARGE SCALE GENOMIC DNA]</scope>
    <source>
        <strain evidence="2">HN14</strain>
        <plasmid evidence="1 2">unnamed</plasmid>
    </source>
</reference>
<keyword evidence="2" id="KW-1185">Reference proteome</keyword>
<dbReference type="RefSeq" id="WP_231419904.1">
    <property type="nucleotide sequence ID" value="NZ_CP126447.1"/>
</dbReference>
<name>A0ABY8V6W0_9BACI</name>
<sequence length="117" mass="14085">MVKYSLWAELYNRKCKDQLDKTLRYHDERERVIKEERRKEMDNQVDVRKLLSDRVVLKEGEDVEVVLNKKKDVYKDTFTLDVKLETESNIKSKIYLDVNGFEKLAKTLNDSVRRNMN</sequence>
<gene>
    <name evidence="1" type="ORF">QNI29_20930</name>
</gene>
<keyword evidence="1" id="KW-0614">Plasmid</keyword>
<geneLocation type="plasmid" evidence="1 2">
    <name>unnamed</name>
</geneLocation>
<dbReference type="EMBL" id="CP126447">
    <property type="protein sequence ID" value="WIG00315.1"/>
    <property type="molecule type" value="Genomic_DNA"/>
</dbReference>
<dbReference type="Proteomes" id="UP001236652">
    <property type="component" value="Plasmid unnamed"/>
</dbReference>
<evidence type="ECO:0000313" key="1">
    <source>
        <dbReference type="EMBL" id="WIG00315.1"/>
    </source>
</evidence>
<evidence type="ECO:0000313" key="2">
    <source>
        <dbReference type="Proteomes" id="UP001236652"/>
    </source>
</evidence>
<organism evidence="1 2">
    <name type="scientific">Pontibacillus chungwhensis</name>
    <dbReference type="NCBI Taxonomy" id="265426"/>
    <lineage>
        <taxon>Bacteria</taxon>
        <taxon>Bacillati</taxon>
        <taxon>Bacillota</taxon>
        <taxon>Bacilli</taxon>
        <taxon>Bacillales</taxon>
        <taxon>Bacillaceae</taxon>
        <taxon>Pontibacillus</taxon>
    </lineage>
</organism>
<proteinExistence type="predicted"/>
<protein>
    <submittedName>
        <fullName evidence="1">Uncharacterized protein</fullName>
    </submittedName>
</protein>
<accession>A0ABY8V6W0</accession>